<dbReference type="AlphaFoldDB" id="A0A888YND7"/>
<dbReference type="SUPFAM" id="SSF55174">
    <property type="entry name" value="Alpha-L RNA-binding motif"/>
    <property type="match status" value="1"/>
</dbReference>
<keyword evidence="4 8" id="KW-0689">Ribosomal protein</keyword>
<keyword evidence="2" id="KW-0699">rRNA-binding</keyword>
<keyword evidence="5" id="KW-0687">Ribonucleoprotein</keyword>
<geneLocation type="mitochondrion" evidence="8"/>
<dbReference type="GO" id="GO:0019843">
    <property type="term" value="F:rRNA binding"/>
    <property type="evidence" value="ECO:0007669"/>
    <property type="project" value="UniProtKB-KW"/>
</dbReference>
<dbReference type="PROSITE" id="PS50889">
    <property type="entry name" value="S4"/>
    <property type="match status" value="1"/>
</dbReference>
<sequence length="244" mass="29036">MKYKKRHKPFYKQFLRLRQNVQNRTKIFTFKKQKWQRFNQTLKNQLKFYKRFKVRDQFQLSVSKFASRGNSFQRKFRNNLHQRKTFGLFYGGLKKSYLKKSILKSIKTKTYGNSNSSDYRHVTLKFFESRLDNVIHKANFSLSIQEASQLILHGHVLVNGKPVKTKSYHLKPNDLVEIAHSTKSRALVKRSIDRSNFWPIPPKHLLVNYRTLQILFAHQDDSNLMPVFNHYLSIDSVIANIKKG</sequence>
<evidence type="ECO:0000256" key="3">
    <source>
        <dbReference type="ARBA" id="ARBA00022884"/>
    </source>
</evidence>
<dbReference type="InterPro" id="IPR036986">
    <property type="entry name" value="S4_RNA-bd_sf"/>
</dbReference>
<dbReference type="InterPro" id="IPR002942">
    <property type="entry name" value="S4_RNA-bd"/>
</dbReference>
<reference evidence="8" key="1">
    <citation type="submission" date="2020-12" db="EMBL/GenBank/DDBJ databases">
        <title>Mitochondrial genome and phylogenomic analysis of Pseudo-nitzschia micropora (Bacillariophyceae, Bacillariophyta).</title>
        <authorList>
            <person name="Chen Y."/>
            <person name="Cui Z."/>
            <person name="Liu F."/>
            <person name="Chen N."/>
        </authorList>
    </citation>
    <scope>NUCLEOTIDE SEQUENCE</scope>
    <source>
        <strain evidence="8">CNS00133</strain>
    </source>
</reference>
<evidence type="ECO:0000256" key="4">
    <source>
        <dbReference type="ARBA" id="ARBA00022980"/>
    </source>
</evidence>
<proteinExistence type="inferred from homology"/>
<organism evidence="8">
    <name type="scientific">Pseudo-nitzschia micropora</name>
    <dbReference type="NCBI Taxonomy" id="186175"/>
    <lineage>
        <taxon>Eukaryota</taxon>
        <taxon>Sar</taxon>
        <taxon>Stramenopiles</taxon>
        <taxon>Ochrophyta</taxon>
        <taxon>Bacillariophyta</taxon>
        <taxon>Bacillariophyceae</taxon>
        <taxon>Bacillariophycidae</taxon>
        <taxon>Bacillariales</taxon>
        <taxon>Bacillariaceae</taxon>
        <taxon>Pseudo-nitzschia</taxon>
    </lineage>
</organism>
<evidence type="ECO:0000256" key="1">
    <source>
        <dbReference type="ARBA" id="ARBA00007465"/>
    </source>
</evidence>
<evidence type="ECO:0000313" key="8">
    <source>
        <dbReference type="EMBL" id="QRC76525.1"/>
    </source>
</evidence>
<dbReference type="InterPro" id="IPR022801">
    <property type="entry name" value="Ribosomal_uS4"/>
</dbReference>
<dbReference type="GO" id="GO:0015935">
    <property type="term" value="C:small ribosomal subunit"/>
    <property type="evidence" value="ECO:0007669"/>
    <property type="project" value="TreeGrafter"/>
</dbReference>
<keyword evidence="8" id="KW-0496">Mitochondrion</keyword>
<gene>
    <name evidence="8" type="primary">rps4</name>
</gene>
<comment type="similarity">
    <text evidence="1">Belongs to the universal ribosomal protein uS4 family.</text>
</comment>
<dbReference type="RefSeq" id="YP_010120171.1">
    <property type="nucleotide sequence ID" value="NC_056171.1"/>
</dbReference>
<dbReference type="SMART" id="SM00363">
    <property type="entry name" value="S4"/>
    <property type="match status" value="1"/>
</dbReference>
<evidence type="ECO:0000256" key="2">
    <source>
        <dbReference type="ARBA" id="ARBA00022730"/>
    </source>
</evidence>
<evidence type="ECO:0000256" key="5">
    <source>
        <dbReference type="ARBA" id="ARBA00023274"/>
    </source>
</evidence>
<name>A0A888YND7_9STRA</name>
<dbReference type="PANTHER" id="PTHR11831">
    <property type="entry name" value="30S 40S RIBOSOMAL PROTEIN"/>
    <property type="match status" value="1"/>
</dbReference>
<keyword evidence="3 6" id="KW-0694">RNA-binding</keyword>
<dbReference type="Gene3D" id="3.10.290.10">
    <property type="entry name" value="RNA-binding S4 domain"/>
    <property type="match status" value="1"/>
</dbReference>
<dbReference type="PANTHER" id="PTHR11831:SF4">
    <property type="entry name" value="SMALL RIBOSOMAL SUBUNIT PROTEIN US4M"/>
    <property type="match status" value="1"/>
</dbReference>
<dbReference type="CDD" id="cd00165">
    <property type="entry name" value="S4"/>
    <property type="match status" value="1"/>
</dbReference>
<evidence type="ECO:0000256" key="6">
    <source>
        <dbReference type="PROSITE-ProRule" id="PRU00182"/>
    </source>
</evidence>
<dbReference type="GeneID" id="65322021"/>
<dbReference type="EMBL" id="MW423602">
    <property type="protein sequence ID" value="QRC76525.1"/>
    <property type="molecule type" value="Genomic_DNA"/>
</dbReference>
<dbReference type="GO" id="GO:0042274">
    <property type="term" value="P:ribosomal small subunit biogenesis"/>
    <property type="evidence" value="ECO:0007669"/>
    <property type="project" value="TreeGrafter"/>
</dbReference>
<feature type="domain" description="RNA-binding S4" evidence="7">
    <location>
        <begin position="129"/>
        <end position="193"/>
    </location>
</feature>
<dbReference type="Pfam" id="PF01479">
    <property type="entry name" value="S4"/>
    <property type="match status" value="1"/>
</dbReference>
<dbReference type="GO" id="GO:0003735">
    <property type="term" value="F:structural constituent of ribosome"/>
    <property type="evidence" value="ECO:0007669"/>
    <property type="project" value="TreeGrafter"/>
</dbReference>
<evidence type="ECO:0000259" key="7">
    <source>
        <dbReference type="SMART" id="SM00363"/>
    </source>
</evidence>
<accession>A0A888YND7</accession>
<protein>
    <submittedName>
        <fullName evidence="8">Ribosomal protein S4</fullName>
    </submittedName>
</protein>